<dbReference type="InterPro" id="IPR050176">
    <property type="entry name" value="LTTR"/>
</dbReference>
<dbReference type="Pfam" id="PF00126">
    <property type="entry name" value="HTH_1"/>
    <property type="match status" value="1"/>
</dbReference>
<reference evidence="6 7" key="1">
    <citation type="journal article" date="2012" name="BMC Genomics">
        <title>Comparative genomics of the classical Bordetella subspecies: the evolution and exchange of virulence-associated diversity amongst closely related pathogens.</title>
        <authorList>
            <person name="Park J."/>
            <person name="Zhang Y."/>
            <person name="Buboltz A.M."/>
            <person name="Zhang X."/>
            <person name="Schuster S.C."/>
            <person name="Ahuja U."/>
            <person name="Liu M."/>
            <person name="Miller J.F."/>
            <person name="Sebaihia M."/>
            <person name="Bentley S.D."/>
            <person name="Parkhill J."/>
            <person name="Harvill E.T."/>
        </authorList>
    </citation>
    <scope>NUCLEOTIDE SEQUENCE [LARGE SCALE GENOMIC DNA]</scope>
    <source>
        <strain evidence="6 7">253</strain>
    </source>
</reference>
<dbReference type="InterPro" id="IPR036388">
    <property type="entry name" value="WH-like_DNA-bd_sf"/>
</dbReference>
<evidence type="ECO:0000256" key="4">
    <source>
        <dbReference type="ARBA" id="ARBA00023163"/>
    </source>
</evidence>
<comment type="similarity">
    <text evidence="1">Belongs to the LysR transcriptional regulatory family.</text>
</comment>
<evidence type="ECO:0000256" key="1">
    <source>
        <dbReference type="ARBA" id="ARBA00009437"/>
    </source>
</evidence>
<evidence type="ECO:0000256" key="2">
    <source>
        <dbReference type="ARBA" id="ARBA00023015"/>
    </source>
</evidence>
<dbReference type="OrthoDB" id="9789529at2"/>
<dbReference type="KEGG" id="bbh:BN112_2294"/>
<protein>
    <submittedName>
        <fullName evidence="6">Putative lysR-family transcriptional regulator</fullName>
    </submittedName>
</protein>
<keyword evidence="4" id="KW-0804">Transcription</keyword>
<dbReference type="PANTHER" id="PTHR30579">
    <property type="entry name" value="TRANSCRIPTIONAL REGULATOR"/>
    <property type="match status" value="1"/>
</dbReference>
<dbReference type="PROSITE" id="PS50931">
    <property type="entry name" value="HTH_LYSR"/>
    <property type="match status" value="1"/>
</dbReference>
<name>A0A0C6P7H3_BORBO</name>
<evidence type="ECO:0000256" key="3">
    <source>
        <dbReference type="ARBA" id="ARBA00023125"/>
    </source>
</evidence>
<feature type="domain" description="HTH lysR-type" evidence="5">
    <location>
        <begin position="6"/>
        <end position="63"/>
    </location>
</feature>
<evidence type="ECO:0000259" key="5">
    <source>
        <dbReference type="PROSITE" id="PS50931"/>
    </source>
</evidence>
<dbReference type="Pfam" id="PF03466">
    <property type="entry name" value="LysR_substrate"/>
    <property type="match status" value="1"/>
</dbReference>
<organism evidence="6 7">
    <name type="scientific">Bordetella bronchiseptica 253</name>
    <dbReference type="NCBI Taxonomy" id="568707"/>
    <lineage>
        <taxon>Bacteria</taxon>
        <taxon>Pseudomonadati</taxon>
        <taxon>Pseudomonadota</taxon>
        <taxon>Betaproteobacteria</taxon>
        <taxon>Burkholderiales</taxon>
        <taxon>Alcaligenaceae</taxon>
        <taxon>Bordetella</taxon>
    </lineage>
</organism>
<dbReference type="Gene3D" id="1.10.10.10">
    <property type="entry name" value="Winged helix-like DNA-binding domain superfamily/Winged helix DNA-binding domain"/>
    <property type="match status" value="1"/>
</dbReference>
<dbReference type="InterPro" id="IPR005119">
    <property type="entry name" value="LysR_subst-bd"/>
</dbReference>
<keyword evidence="2" id="KW-0805">Transcription regulation</keyword>
<dbReference type="FunFam" id="1.10.10.10:FF:000001">
    <property type="entry name" value="LysR family transcriptional regulator"/>
    <property type="match status" value="1"/>
</dbReference>
<dbReference type="GO" id="GO:0003677">
    <property type="term" value="F:DNA binding"/>
    <property type="evidence" value="ECO:0007669"/>
    <property type="project" value="UniProtKB-KW"/>
</dbReference>
<dbReference type="Proteomes" id="UP000007564">
    <property type="component" value="Chromosome"/>
</dbReference>
<gene>
    <name evidence="6" type="ORF">BN112_2294</name>
</gene>
<dbReference type="SUPFAM" id="SSF53850">
    <property type="entry name" value="Periplasmic binding protein-like II"/>
    <property type="match status" value="1"/>
</dbReference>
<dbReference type="PRINTS" id="PR00039">
    <property type="entry name" value="HTHLYSR"/>
</dbReference>
<keyword evidence="3" id="KW-0238">DNA-binding</keyword>
<dbReference type="SUPFAM" id="SSF46785">
    <property type="entry name" value="Winged helix' DNA-binding domain"/>
    <property type="match status" value="1"/>
</dbReference>
<dbReference type="Gene3D" id="3.40.190.10">
    <property type="entry name" value="Periplasmic binding protein-like II"/>
    <property type="match status" value="2"/>
</dbReference>
<dbReference type="InterPro" id="IPR036390">
    <property type="entry name" value="WH_DNA-bd_sf"/>
</dbReference>
<dbReference type="EMBL" id="HE965806">
    <property type="protein sequence ID" value="CCJ54211.1"/>
    <property type="molecule type" value="Genomic_DNA"/>
</dbReference>
<dbReference type="GO" id="GO:0003700">
    <property type="term" value="F:DNA-binding transcription factor activity"/>
    <property type="evidence" value="ECO:0007669"/>
    <property type="project" value="InterPro"/>
</dbReference>
<dbReference type="PANTHER" id="PTHR30579:SF7">
    <property type="entry name" value="HTH-TYPE TRANSCRIPTIONAL REGULATOR LRHA-RELATED"/>
    <property type="match status" value="1"/>
</dbReference>
<proteinExistence type="inferred from homology"/>
<dbReference type="AlphaFoldDB" id="A0A0C6P7H3"/>
<dbReference type="HOGENOM" id="CLU_039613_1_1_4"/>
<dbReference type="InterPro" id="IPR000847">
    <property type="entry name" value="LysR_HTH_N"/>
</dbReference>
<evidence type="ECO:0000313" key="6">
    <source>
        <dbReference type="EMBL" id="CCJ54211.1"/>
    </source>
</evidence>
<accession>A0A0C6P7H3</accession>
<evidence type="ECO:0000313" key="7">
    <source>
        <dbReference type="Proteomes" id="UP000007564"/>
    </source>
</evidence>
<sequence length="293" mass="31639">MGNAMLDPVLLRSFVTVVDTGNFTRASEHLHLTQSTVSQHVIRLEENLGCRLLDRGQRHVLPTEEGERLLGYARSILRLADEARESVAAAQGNAVLRLGAPEDFMGAALMPVLAPLLARYPLLRLEFDSGLSHQLLRRYRDGELDLLLVKQWEVDADCQAHWPEPLCWVAARDGPTLPAGEAVPLAVFPAGALYRQEMTRTLEASGRPWHIRYASTSLAGLVAAVGAGLGVSLLPAASAGGELRVLRKRDGFPAVDGLQLGLYARARLGAAGHDLRDALAAHCGRRAAAMNQA</sequence>